<evidence type="ECO:0000313" key="6">
    <source>
        <dbReference type="Proteomes" id="UP000638188"/>
    </source>
</evidence>
<dbReference type="SMART" id="SM00318">
    <property type="entry name" value="SNc"/>
    <property type="match status" value="1"/>
</dbReference>
<dbReference type="Gene3D" id="2.40.50.90">
    <property type="match status" value="1"/>
</dbReference>
<dbReference type="Pfam" id="PF00565">
    <property type="entry name" value="SNase"/>
    <property type="match status" value="1"/>
</dbReference>
<keyword evidence="2" id="KW-0255">Endonuclease</keyword>
<name>A0ABQ1PFW2_9GAMM</name>
<feature type="domain" description="TNase-like" evidence="4">
    <location>
        <begin position="1"/>
        <end position="121"/>
    </location>
</feature>
<comment type="caution">
    <text evidence="5">The sequence shown here is derived from an EMBL/GenBank/DDBJ whole genome shotgun (WGS) entry which is preliminary data.</text>
</comment>
<dbReference type="PROSITE" id="PS50830">
    <property type="entry name" value="TNASE_3"/>
    <property type="match status" value="1"/>
</dbReference>
<reference evidence="6" key="1">
    <citation type="journal article" date="2019" name="Int. J. Syst. Evol. Microbiol.">
        <title>The Global Catalogue of Microorganisms (GCM) 10K type strain sequencing project: providing services to taxonomists for standard genome sequencing and annotation.</title>
        <authorList>
            <consortium name="The Broad Institute Genomics Platform"/>
            <consortium name="The Broad Institute Genome Sequencing Center for Infectious Disease"/>
            <person name="Wu L."/>
            <person name="Ma J."/>
        </authorList>
    </citation>
    <scope>NUCLEOTIDE SEQUENCE [LARGE SCALE GENOMIC DNA]</scope>
    <source>
        <strain evidence="6">CGMCC 1.12482</strain>
    </source>
</reference>
<dbReference type="InterPro" id="IPR035437">
    <property type="entry name" value="SNase_OB-fold_sf"/>
</dbReference>
<accession>A0ABQ1PFW2</accession>
<dbReference type="PANTHER" id="PTHR12302:SF3">
    <property type="entry name" value="SERINE_THREONINE-PROTEIN KINASE 31"/>
    <property type="match status" value="1"/>
</dbReference>
<keyword evidence="1" id="KW-0540">Nuclease</keyword>
<dbReference type="Proteomes" id="UP000638188">
    <property type="component" value="Unassembled WGS sequence"/>
</dbReference>
<evidence type="ECO:0000259" key="4">
    <source>
        <dbReference type="PROSITE" id="PS50830"/>
    </source>
</evidence>
<evidence type="ECO:0000313" key="5">
    <source>
        <dbReference type="EMBL" id="GGC96452.1"/>
    </source>
</evidence>
<gene>
    <name evidence="5" type="ORF">GCM10007418_14940</name>
</gene>
<keyword evidence="6" id="KW-1185">Reference proteome</keyword>
<keyword evidence="3" id="KW-0378">Hydrolase</keyword>
<evidence type="ECO:0000256" key="3">
    <source>
        <dbReference type="ARBA" id="ARBA00022801"/>
    </source>
</evidence>
<evidence type="ECO:0000256" key="2">
    <source>
        <dbReference type="ARBA" id="ARBA00022759"/>
    </source>
</evidence>
<dbReference type="SUPFAM" id="SSF50199">
    <property type="entry name" value="Staphylococcal nuclease"/>
    <property type="match status" value="1"/>
</dbReference>
<organism evidence="5 6">
    <name type="scientific">Halopseudomonas salina</name>
    <dbReference type="NCBI Taxonomy" id="1323744"/>
    <lineage>
        <taxon>Bacteria</taxon>
        <taxon>Pseudomonadati</taxon>
        <taxon>Pseudomonadota</taxon>
        <taxon>Gammaproteobacteria</taxon>
        <taxon>Pseudomonadales</taxon>
        <taxon>Pseudomonadaceae</taxon>
        <taxon>Halopseudomonas</taxon>
    </lineage>
</organism>
<dbReference type="RefSeq" id="WP_223825366.1">
    <property type="nucleotide sequence ID" value="NZ_BMFF01000002.1"/>
</dbReference>
<dbReference type="InterPro" id="IPR016071">
    <property type="entry name" value="Staphylococal_nuclease_OB-fold"/>
</dbReference>
<proteinExistence type="predicted"/>
<protein>
    <submittedName>
        <fullName evidence="5">Nuclease</fullName>
    </submittedName>
</protein>
<evidence type="ECO:0000256" key="1">
    <source>
        <dbReference type="ARBA" id="ARBA00022722"/>
    </source>
</evidence>
<dbReference type="EMBL" id="BMFF01000002">
    <property type="protein sequence ID" value="GGC96452.1"/>
    <property type="molecule type" value="Genomic_DNA"/>
</dbReference>
<dbReference type="PANTHER" id="PTHR12302">
    <property type="entry name" value="EBNA2 BINDING PROTEIN P100"/>
    <property type="match status" value="1"/>
</dbReference>
<sequence>MIDGDTLELTDGRRVRLIGIDTPEMGRRGEPAEPFAQAAKKRLQQLVEASGLRMYTGEEPSDRYGRILAHLHAADGSNIEAQMLKEGLGFALVVPPNDAMADCHGLAERQARSLDRGIWSRSPVIRASALEEGGFTIIKGRVESASEGGGHLWLDLDGPVTLRIGRDEREAFDANLIEGSPRRWVGRHVEARGWVVDRQRKGQSPKTYKRFMLPVRHPFMLEID</sequence>